<feature type="transmembrane region" description="Helical" evidence="1">
    <location>
        <begin position="98"/>
        <end position="118"/>
    </location>
</feature>
<sequence>MNMENTYDMEQMSNEERDFLLWRFFHKDLSEQESVSVQQMLDRNEDWLNAYTQLSESENQLFALDIEMPSMRFSKNVMEAIGAEHVARPVKSYINTKIIKALGWGFVTIIVACLVYAFSQVKWISNSSTESKPMELPKMPRIDVNWNFTQGGTWLYVFFAIVLVCIFVIVDKFLHSKRQYKTQQH</sequence>
<evidence type="ECO:0000256" key="1">
    <source>
        <dbReference type="SAM" id="Phobius"/>
    </source>
</evidence>
<keyword evidence="1" id="KW-1133">Transmembrane helix</keyword>
<evidence type="ECO:0000313" key="2">
    <source>
        <dbReference type="EMBL" id="PZP49074.1"/>
    </source>
</evidence>
<dbReference type="EMBL" id="QFOI01000129">
    <property type="protein sequence ID" value="PZP49074.1"/>
    <property type="molecule type" value="Genomic_DNA"/>
</dbReference>
<dbReference type="AlphaFoldDB" id="A0A2W5F477"/>
<keyword evidence="1" id="KW-0812">Transmembrane</keyword>
<feature type="transmembrane region" description="Helical" evidence="1">
    <location>
        <begin position="154"/>
        <end position="174"/>
    </location>
</feature>
<dbReference type="Proteomes" id="UP000249645">
    <property type="component" value="Unassembled WGS sequence"/>
</dbReference>
<comment type="caution">
    <text evidence="2">The sequence shown here is derived from an EMBL/GenBank/DDBJ whole genome shotgun (WGS) entry which is preliminary data.</text>
</comment>
<evidence type="ECO:0000313" key="3">
    <source>
        <dbReference type="Proteomes" id="UP000249645"/>
    </source>
</evidence>
<protein>
    <submittedName>
        <fullName evidence="2">Uncharacterized protein</fullName>
    </submittedName>
</protein>
<proteinExistence type="predicted"/>
<reference evidence="2 3" key="1">
    <citation type="submission" date="2017-11" db="EMBL/GenBank/DDBJ databases">
        <title>Infants hospitalized years apart are colonized by the same room-sourced microbial strains.</title>
        <authorList>
            <person name="Brooks B."/>
            <person name="Olm M.R."/>
            <person name="Firek B.A."/>
            <person name="Baker R."/>
            <person name="Thomas B.C."/>
            <person name="Morowitz M.J."/>
            <person name="Banfield J.F."/>
        </authorList>
    </citation>
    <scope>NUCLEOTIDE SEQUENCE [LARGE SCALE GENOMIC DNA]</scope>
    <source>
        <strain evidence="2">S2_009_000_R2_76</strain>
    </source>
</reference>
<accession>A0A2W5F477</accession>
<name>A0A2W5F477_9SPHI</name>
<gene>
    <name evidence="2" type="ORF">DI598_08700</name>
</gene>
<organism evidence="2 3">
    <name type="scientific">Pseudopedobacter saltans</name>
    <dbReference type="NCBI Taxonomy" id="151895"/>
    <lineage>
        <taxon>Bacteria</taxon>
        <taxon>Pseudomonadati</taxon>
        <taxon>Bacteroidota</taxon>
        <taxon>Sphingobacteriia</taxon>
        <taxon>Sphingobacteriales</taxon>
        <taxon>Sphingobacteriaceae</taxon>
        <taxon>Pseudopedobacter</taxon>
    </lineage>
</organism>
<keyword evidence="1" id="KW-0472">Membrane</keyword>